<sequence length="118" mass="13093">MKLGDASTADVDDLHLRRLLHVFQRRRSPPSSKFEGLMVGGKKRQESESYSSNDYGRERRLRVSNGGEAEGIEAVREKIMKDLKTTAAKIKDEIFRDKASRLTLDGGDGGFLQGSGAH</sequence>
<proteinExistence type="predicted"/>
<name>A0A6A2ZJV9_HIBSY</name>
<comment type="caution">
    <text evidence="2">The sequence shown here is derived from an EMBL/GenBank/DDBJ whole genome shotgun (WGS) entry which is preliminary data.</text>
</comment>
<gene>
    <name evidence="2" type="ORF">F3Y22_tig00110840pilonHSYRG00100</name>
</gene>
<evidence type="ECO:0000313" key="3">
    <source>
        <dbReference type="Proteomes" id="UP000436088"/>
    </source>
</evidence>
<dbReference type="Proteomes" id="UP000436088">
    <property type="component" value="Unassembled WGS sequence"/>
</dbReference>
<evidence type="ECO:0000256" key="1">
    <source>
        <dbReference type="SAM" id="MobiDB-lite"/>
    </source>
</evidence>
<feature type="region of interest" description="Disordered" evidence="1">
    <location>
        <begin position="29"/>
        <end position="62"/>
    </location>
</feature>
<evidence type="ECO:0000313" key="2">
    <source>
        <dbReference type="EMBL" id="KAE8692334.1"/>
    </source>
</evidence>
<protein>
    <submittedName>
        <fullName evidence="2">Uncharacterized protein</fullName>
    </submittedName>
</protein>
<dbReference type="EMBL" id="VEPZ02001136">
    <property type="protein sequence ID" value="KAE8692334.1"/>
    <property type="molecule type" value="Genomic_DNA"/>
</dbReference>
<organism evidence="2 3">
    <name type="scientific">Hibiscus syriacus</name>
    <name type="common">Rose of Sharon</name>
    <dbReference type="NCBI Taxonomy" id="106335"/>
    <lineage>
        <taxon>Eukaryota</taxon>
        <taxon>Viridiplantae</taxon>
        <taxon>Streptophyta</taxon>
        <taxon>Embryophyta</taxon>
        <taxon>Tracheophyta</taxon>
        <taxon>Spermatophyta</taxon>
        <taxon>Magnoliopsida</taxon>
        <taxon>eudicotyledons</taxon>
        <taxon>Gunneridae</taxon>
        <taxon>Pentapetalae</taxon>
        <taxon>rosids</taxon>
        <taxon>malvids</taxon>
        <taxon>Malvales</taxon>
        <taxon>Malvaceae</taxon>
        <taxon>Malvoideae</taxon>
        <taxon>Hibiscus</taxon>
    </lineage>
</organism>
<dbReference type="AlphaFoldDB" id="A0A6A2ZJV9"/>
<accession>A0A6A2ZJV9</accession>
<keyword evidence="3" id="KW-1185">Reference proteome</keyword>
<reference evidence="2" key="1">
    <citation type="submission" date="2019-09" db="EMBL/GenBank/DDBJ databases">
        <title>Draft genome information of white flower Hibiscus syriacus.</title>
        <authorList>
            <person name="Kim Y.-M."/>
        </authorList>
    </citation>
    <scope>NUCLEOTIDE SEQUENCE [LARGE SCALE GENOMIC DNA]</scope>
    <source>
        <strain evidence="2">YM2019G1</strain>
    </source>
</reference>